<feature type="domain" description="LysM" evidence="4">
    <location>
        <begin position="367"/>
        <end position="414"/>
    </location>
</feature>
<dbReference type="CDD" id="cd00118">
    <property type="entry name" value="LysM"/>
    <property type="match status" value="2"/>
</dbReference>
<evidence type="ECO:0000256" key="2">
    <source>
        <dbReference type="ARBA" id="ARBA00023026"/>
    </source>
</evidence>
<dbReference type="PROSITE" id="PS51782">
    <property type="entry name" value="LYSM"/>
    <property type="match status" value="3"/>
</dbReference>
<dbReference type="EMBL" id="MDYM01000007">
    <property type="protein sequence ID" value="OQD64499.1"/>
    <property type="molecule type" value="Genomic_DNA"/>
</dbReference>
<name>A0A1V6NIS4_PENPO</name>
<dbReference type="PANTHER" id="PTHR34997:SF1">
    <property type="entry name" value="PEPTIDOGLYCAN-BINDING LYSIN DOMAIN"/>
    <property type="match status" value="1"/>
</dbReference>
<feature type="signal peptide" evidence="3">
    <location>
        <begin position="1"/>
        <end position="18"/>
    </location>
</feature>
<dbReference type="AlphaFoldDB" id="A0A1V6NIS4"/>
<evidence type="ECO:0000313" key="6">
    <source>
        <dbReference type="Proteomes" id="UP000191408"/>
    </source>
</evidence>
<dbReference type="OrthoDB" id="5985073at2759"/>
<dbReference type="InterPro" id="IPR052210">
    <property type="entry name" value="LysM1-like"/>
</dbReference>
<reference evidence="6" key="1">
    <citation type="journal article" date="2017" name="Nat. Microbiol.">
        <title>Global analysis of biosynthetic gene clusters reveals vast potential of secondary metabolite production in Penicillium species.</title>
        <authorList>
            <person name="Nielsen J.C."/>
            <person name="Grijseels S."/>
            <person name="Prigent S."/>
            <person name="Ji B."/>
            <person name="Dainat J."/>
            <person name="Nielsen K.F."/>
            <person name="Frisvad J.C."/>
            <person name="Workman M."/>
            <person name="Nielsen J."/>
        </authorList>
    </citation>
    <scope>NUCLEOTIDE SEQUENCE [LARGE SCALE GENOMIC DNA]</scope>
    <source>
        <strain evidence="6">IBT 4502</strain>
    </source>
</reference>
<feature type="domain" description="LysM" evidence="4">
    <location>
        <begin position="231"/>
        <end position="277"/>
    </location>
</feature>
<organism evidence="5 6">
    <name type="scientific">Penicillium polonicum</name>
    <dbReference type="NCBI Taxonomy" id="60169"/>
    <lineage>
        <taxon>Eukaryota</taxon>
        <taxon>Fungi</taxon>
        <taxon>Dikarya</taxon>
        <taxon>Ascomycota</taxon>
        <taxon>Pezizomycotina</taxon>
        <taxon>Eurotiomycetes</taxon>
        <taxon>Eurotiomycetidae</taxon>
        <taxon>Eurotiales</taxon>
        <taxon>Aspergillaceae</taxon>
        <taxon>Penicillium</taxon>
    </lineage>
</organism>
<dbReference type="InterPro" id="IPR036779">
    <property type="entry name" value="LysM_dom_sf"/>
</dbReference>
<comment type="caution">
    <text evidence="5">The sequence shown here is derived from an EMBL/GenBank/DDBJ whole genome shotgun (WGS) entry which is preliminary data.</text>
</comment>
<evidence type="ECO:0000313" key="5">
    <source>
        <dbReference type="EMBL" id="OQD64499.1"/>
    </source>
</evidence>
<gene>
    <name evidence="5" type="ORF">PENPOL_c007G03505</name>
</gene>
<dbReference type="SMART" id="SM00257">
    <property type="entry name" value="LysM"/>
    <property type="match status" value="3"/>
</dbReference>
<dbReference type="Gene3D" id="3.10.350.10">
    <property type="entry name" value="LysM domain"/>
    <property type="match status" value="4"/>
</dbReference>
<keyword evidence="2" id="KW-0843">Virulence</keyword>
<feature type="chain" id="PRO_5012551251" description="LysM domain-containing protein" evidence="3">
    <location>
        <begin position="19"/>
        <end position="570"/>
    </location>
</feature>
<feature type="domain" description="LysM" evidence="4">
    <location>
        <begin position="282"/>
        <end position="332"/>
    </location>
</feature>
<protein>
    <recommendedName>
        <fullName evidence="4">LysM domain-containing protein</fullName>
    </recommendedName>
</protein>
<sequence length="570" mass="61143">MGFIRNLLLSLGLPGALSQAFLASFDNEEVASIESPDSLSAGCAAPLQKTLQCNSTLASVAMNGYFPSEQDLTNLCTSNCLSSLQDLRSQQIKGCTSEDIITTGGQGFPPTLTLDQLIFTYNYTCIKDESFKFCAPQIENWLNSSTGMTAVQICSTCFLSTLQTELSSYFGYNDELDEEFSSLTSSCSKTNYPVTSPPVYTVVHSATASISVTSTVSSVSSSATATANCAEHYTIQTGDTCYSISTKFNSSTHGLLYRNNLPAYCVGFPAAGTSLCIHETCDIYTVQGDDTCYSIMVAHDYAFTVTQLISWNPNLNRECSNMNQLVGSQICLSFEKGAAPTISSSTAITTAPVPTDLANGTNTRCAKYHQAATNETCSSMTVKMGINPLDFYFLNPEVNSTSCNNLVPGESYCVKAVGDISTYSGYGGISQTKCIHKGTIASSCLATATLPTDTYWDFPSPMNATSMSTSVSVYTTLPIASGTVSSCVQYEQYYKPGPNRSNTINTCDYISHFIGITVDELLQLNPSLSYNDTNPSSCSLQKGYRYCVRRLNDTASVTTSSLTSTSGTLV</sequence>
<accession>A0A1V6NIS4</accession>
<dbReference type="Proteomes" id="UP000191408">
    <property type="component" value="Unassembled WGS sequence"/>
</dbReference>
<dbReference type="GO" id="GO:0008061">
    <property type="term" value="F:chitin binding"/>
    <property type="evidence" value="ECO:0007669"/>
    <property type="project" value="UniProtKB-KW"/>
</dbReference>
<evidence type="ECO:0000256" key="3">
    <source>
        <dbReference type="SAM" id="SignalP"/>
    </source>
</evidence>
<evidence type="ECO:0000259" key="4">
    <source>
        <dbReference type="PROSITE" id="PS51782"/>
    </source>
</evidence>
<dbReference type="InterPro" id="IPR018392">
    <property type="entry name" value="LysM"/>
</dbReference>
<keyword evidence="1" id="KW-0147">Chitin-binding</keyword>
<dbReference type="STRING" id="60169.A0A1V6NIS4"/>
<dbReference type="SUPFAM" id="SSF54106">
    <property type="entry name" value="LysM domain"/>
    <property type="match status" value="1"/>
</dbReference>
<proteinExistence type="predicted"/>
<keyword evidence="6" id="KW-1185">Reference proteome</keyword>
<keyword evidence="3" id="KW-0732">Signal</keyword>
<dbReference type="PANTHER" id="PTHR34997">
    <property type="entry name" value="AM15"/>
    <property type="match status" value="1"/>
</dbReference>
<evidence type="ECO:0000256" key="1">
    <source>
        <dbReference type="ARBA" id="ARBA00022669"/>
    </source>
</evidence>
<dbReference type="Pfam" id="PF01476">
    <property type="entry name" value="LysM"/>
    <property type="match status" value="2"/>
</dbReference>